<organism evidence="1 2">
    <name type="scientific">Neolentinus lepideus HHB14362 ss-1</name>
    <dbReference type="NCBI Taxonomy" id="1314782"/>
    <lineage>
        <taxon>Eukaryota</taxon>
        <taxon>Fungi</taxon>
        <taxon>Dikarya</taxon>
        <taxon>Basidiomycota</taxon>
        <taxon>Agaricomycotina</taxon>
        <taxon>Agaricomycetes</taxon>
        <taxon>Gloeophyllales</taxon>
        <taxon>Gloeophyllaceae</taxon>
        <taxon>Neolentinus</taxon>
    </lineage>
</organism>
<proteinExistence type="predicted"/>
<gene>
    <name evidence="1" type="ORF">NEOLEDRAFT_1139392</name>
</gene>
<reference evidence="1 2" key="1">
    <citation type="journal article" date="2016" name="Mol. Biol. Evol.">
        <title>Comparative Genomics of Early-Diverging Mushroom-Forming Fungi Provides Insights into the Origins of Lignocellulose Decay Capabilities.</title>
        <authorList>
            <person name="Nagy L.G."/>
            <person name="Riley R."/>
            <person name="Tritt A."/>
            <person name="Adam C."/>
            <person name="Daum C."/>
            <person name="Floudas D."/>
            <person name="Sun H."/>
            <person name="Yadav J.S."/>
            <person name="Pangilinan J."/>
            <person name="Larsson K.H."/>
            <person name="Matsuura K."/>
            <person name="Barry K."/>
            <person name="Labutti K."/>
            <person name="Kuo R."/>
            <person name="Ohm R.A."/>
            <person name="Bhattacharya S.S."/>
            <person name="Shirouzu T."/>
            <person name="Yoshinaga Y."/>
            <person name="Martin F.M."/>
            <person name="Grigoriev I.V."/>
            <person name="Hibbett D.S."/>
        </authorList>
    </citation>
    <scope>NUCLEOTIDE SEQUENCE [LARGE SCALE GENOMIC DNA]</scope>
    <source>
        <strain evidence="1 2">HHB14362 ss-1</strain>
    </source>
</reference>
<evidence type="ECO:0000313" key="2">
    <source>
        <dbReference type="Proteomes" id="UP000076761"/>
    </source>
</evidence>
<dbReference type="EMBL" id="KV425606">
    <property type="protein sequence ID" value="KZT21511.1"/>
    <property type="molecule type" value="Genomic_DNA"/>
</dbReference>
<dbReference type="InParanoid" id="A0A165PUD5"/>
<dbReference type="Proteomes" id="UP000076761">
    <property type="component" value="Unassembled WGS sequence"/>
</dbReference>
<name>A0A165PUD5_9AGAM</name>
<evidence type="ECO:0000313" key="1">
    <source>
        <dbReference type="EMBL" id="KZT21511.1"/>
    </source>
</evidence>
<dbReference type="AlphaFoldDB" id="A0A165PUD5"/>
<protein>
    <submittedName>
        <fullName evidence="1">Uncharacterized protein</fullName>
    </submittedName>
</protein>
<keyword evidence="2" id="KW-1185">Reference proteome</keyword>
<accession>A0A165PUD5</accession>
<sequence length="52" mass="6184">MKHSIWIKVQEHHHENTQIIPTNLCRLNGMTLMMRNDLVRSWYGLPQTSKVP</sequence>